<evidence type="ECO:0000256" key="1">
    <source>
        <dbReference type="SAM" id="Phobius"/>
    </source>
</evidence>
<feature type="transmembrane region" description="Helical" evidence="1">
    <location>
        <begin position="224"/>
        <end position="249"/>
    </location>
</feature>
<reference evidence="2 3" key="1">
    <citation type="submission" date="2024-06" db="EMBL/GenBank/DDBJ databases">
        <authorList>
            <person name="Campbell A.G."/>
        </authorList>
    </citation>
    <scope>NUCLEOTIDE SEQUENCE [LARGE SCALE GENOMIC DNA]</scope>
    <source>
        <strain evidence="2 3">EM12</strain>
    </source>
</reference>
<dbReference type="Proteomes" id="UP001480955">
    <property type="component" value="Unassembled WGS sequence"/>
</dbReference>
<keyword evidence="1" id="KW-0812">Transmembrane</keyword>
<evidence type="ECO:0000313" key="3">
    <source>
        <dbReference type="Proteomes" id="UP001480955"/>
    </source>
</evidence>
<feature type="transmembrane region" description="Helical" evidence="1">
    <location>
        <begin position="135"/>
        <end position="152"/>
    </location>
</feature>
<sequence>MRALFGLWRSPDGRLTAKRVEATRPAILRAAPVFGWPREDAVLAARFDTRDAAIVAQILRDMIPPEPGDPAVVAVPVFPHGRLPLQAGDAVAFLESAPHALKAYEAMRRQLPPPRHLALYALLAPHVWAVAHRRWGVALATLAGLWLSFLLAEAATKESGGRAIALGILALLLWAGTAAATAFRADRIQIAAAARAARRAGRKGVYAPAERATRLRKAGSRMGGWGWLVLLWGGSIAFIGPYFGLAAMITTLLGR</sequence>
<gene>
    <name evidence="2" type="ORF">ABS772_20875</name>
</gene>
<keyword evidence="1" id="KW-0472">Membrane</keyword>
<feature type="transmembrane region" description="Helical" evidence="1">
    <location>
        <begin position="164"/>
        <end position="183"/>
    </location>
</feature>
<organism evidence="2 3">
    <name type="scientific">Methylorubrum podarium</name>
    <dbReference type="NCBI Taxonomy" id="200476"/>
    <lineage>
        <taxon>Bacteria</taxon>
        <taxon>Pseudomonadati</taxon>
        <taxon>Pseudomonadota</taxon>
        <taxon>Alphaproteobacteria</taxon>
        <taxon>Hyphomicrobiales</taxon>
        <taxon>Methylobacteriaceae</taxon>
        <taxon>Methylorubrum</taxon>
    </lineage>
</organism>
<dbReference type="EMBL" id="JBELQE010000105">
    <property type="protein sequence ID" value="MER2252381.1"/>
    <property type="molecule type" value="Genomic_DNA"/>
</dbReference>
<protein>
    <submittedName>
        <fullName evidence="2">Uncharacterized protein</fullName>
    </submittedName>
</protein>
<accession>A0ABV1QSI1</accession>
<dbReference type="RefSeq" id="WP_350396653.1">
    <property type="nucleotide sequence ID" value="NZ_JBELQE010000105.1"/>
</dbReference>
<keyword evidence="3" id="KW-1185">Reference proteome</keyword>
<proteinExistence type="predicted"/>
<keyword evidence="1" id="KW-1133">Transmembrane helix</keyword>
<name>A0ABV1QSI1_9HYPH</name>
<evidence type="ECO:0000313" key="2">
    <source>
        <dbReference type="EMBL" id="MER2252381.1"/>
    </source>
</evidence>
<comment type="caution">
    <text evidence="2">The sequence shown here is derived from an EMBL/GenBank/DDBJ whole genome shotgun (WGS) entry which is preliminary data.</text>
</comment>